<protein>
    <submittedName>
        <fullName evidence="1">Uncharacterized protein</fullName>
    </submittedName>
</protein>
<reference evidence="1 2" key="1">
    <citation type="submission" date="2020-08" db="EMBL/GenBank/DDBJ databases">
        <title>Complete genome sequence of Raphidiopsis curvispora isolated from drinking water reservoir in South Korea.</title>
        <authorList>
            <person name="Jeong J."/>
        </authorList>
    </citation>
    <scope>NUCLEOTIDE SEQUENCE [LARGE SCALE GENOMIC DNA]</scope>
    <source>
        <strain evidence="1 2">GIHE-G1</strain>
    </source>
</reference>
<organism evidence="1 2">
    <name type="scientific">Cylindrospermopsis curvispora GIHE-G1</name>
    <dbReference type="NCBI Taxonomy" id="2666332"/>
    <lineage>
        <taxon>Bacteria</taxon>
        <taxon>Bacillati</taxon>
        <taxon>Cyanobacteriota</taxon>
        <taxon>Cyanophyceae</taxon>
        <taxon>Nostocales</taxon>
        <taxon>Aphanizomenonaceae</taxon>
        <taxon>Cylindrospermopsis</taxon>
    </lineage>
</organism>
<evidence type="ECO:0000313" key="2">
    <source>
        <dbReference type="Proteomes" id="UP000516013"/>
    </source>
</evidence>
<dbReference type="EMBL" id="CP060822">
    <property type="protein sequence ID" value="QNP28756.1"/>
    <property type="molecule type" value="Genomic_DNA"/>
</dbReference>
<sequence>MPQDTGYKNTKLEKKAISYKNRLNGWTVARVAEDDQRVVVARFRSKSDADGYIQHLRQLVPDGYFEMFFDSQVLIASM</sequence>
<keyword evidence="2" id="KW-1185">Reference proteome</keyword>
<dbReference type="Proteomes" id="UP000516013">
    <property type="component" value="Chromosome"/>
</dbReference>
<dbReference type="GeneID" id="92779742"/>
<dbReference type="AlphaFoldDB" id="A0A7H0EY90"/>
<evidence type="ECO:0000313" key="1">
    <source>
        <dbReference type="EMBL" id="QNP28756.1"/>
    </source>
</evidence>
<name>A0A7H0EY90_9CYAN</name>
<accession>A0A7H0EY90</accession>
<dbReference type="KEGG" id="ccur:IAR63_12780"/>
<gene>
    <name evidence="1" type="ORF">IAR63_12780</name>
</gene>
<proteinExistence type="predicted"/>
<dbReference type="RefSeq" id="WP_057178029.1">
    <property type="nucleotide sequence ID" value="NZ_CP060822.1"/>
</dbReference>